<protein>
    <submittedName>
        <fullName evidence="1">Hypothetical cytosolic protein</fullName>
    </submittedName>
</protein>
<dbReference type="InParanoid" id="Q2LRD8"/>
<dbReference type="eggNOG" id="ENOG5033AFB">
    <property type="taxonomic scope" value="Bacteria"/>
</dbReference>
<organism evidence="1 2">
    <name type="scientific">Syntrophus aciditrophicus (strain SB)</name>
    <dbReference type="NCBI Taxonomy" id="56780"/>
    <lineage>
        <taxon>Bacteria</taxon>
        <taxon>Pseudomonadati</taxon>
        <taxon>Thermodesulfobacteriota</taxon>
        <taxon>Syntrophia</taxon>
        <taxon>Syntrophales</taxon>
        <taxon>Syntrophaceae</taxon>
        <taxon>Syntrophus</taxon>
    </lineage>
</organism>
<name>Q2LRD8_SYNAS</name>
<dbReference type="STRING" id="56780.SYN_02939"/>
<dbReference type="KEGG" id="sat:SYN_02939"/>
<reference evidence="1 2" key="1">
    <citation type="journal article" date="2007" name="Proc. Natl. Acad. Sci. U.S.A.">
        <title>The genome of Syntrophus aciditrophicus: life at the thermodynamic limit of microbial growth.</title>
        <authorList>
            <person name="McInerney M.J."/>
            <person name="Rohlin L."/>
            <person name="Mouttaki H."/>
            <person name="Kim U."/>
            <person name="Krupp R.S."/>
            <person name="Rios-Hernandez L."/>
            <person name="Sieber J."/>
            <person name="Struchtemeyer C.G."/>
            <person name="Bhattacharyya A."/>
            <person name="Campbell J.W."/>
            <person name="Gunsalus R.P."/>
        </authorList>
    </citation>
    <scope>NUCLEOTIDE SEQUENCE [LARGE SCALE GENOMIC DNA]</scope>
    <source>
        <strain evidence="1 2">SB</strain>
    </source>
</reference>
<dbReference type="EMBL" id="CP000252">
    <property type="protein sequence ID" value="ABC76652.1"/>
    <property type="molecule type" value="Genomic_DNA"/>
</dbReference>
<sequence length="101" mass="12423">MDTIYPPAKYRGGYRRWCKRKDMEYERIQVECHSGYKINEYPVSFTFQGRRWNVSEILDRWYEGGSDSQRPVIDYFRVKTGEDRVFILMYAGHLDEWFIRY</sequence>
<gene>
    <name evidence="1" type="ORF">SYN_02939</name>
</gene>
<accession>Q2LRD8</accession>
<proteinExistence type="predicted"/>
<evidence type="ECO:0000313" key="1">
    <source>
        <dbReference type="EMBL" id="ABC76652.1"/>
    </source>
</evidence>
<dbReference type="HOGENOM" id="CLU_180132_0_0_7"/>
<keyword evidence="2" id="KW-1185">Reference proteome</keyword>
<dbReference type="AlphaFoldDB" id="Q2LRD8"/>
<evidence type="ECO:0000313" key="2">
    <source>
        <dbReference type="Proteomes" id="UP000001933"/>
    </source>
</evidence>
<dbReference type="Proteomes" id="UP000001933">
    <property type="component" value="Chromosome"/>
</dbReference>